<dbReference type="GO" id="GO:0006508">
    <property type="term" value="P:proteolysis"/>
    <property type="evidence" value="ECO:0007669"/>
    <property type="project" value="InterPro"/>
</dbReference>
<name>A0A3D8L8S9_9BACT</name>
<organism evidence="2 3">
    <name type="scientific">Pontibacter diazotrophicus</name>
    <dbReference type="NCBI Taxonomy" id="1400979"/>
    <lineage>
        <taxon>Bacteria</taxon>
        <taxon>Pseudomonadati</taxon>
        <taxon>Bacteroidota</taxon>
        <taxon>Cytophagia</taxon>
        <taxon>Cytophagales</taxon>
        <taxon>Hymenobacteraceae</taxon>
        <taxon>Pontibacter</taxon>
    </lineage>
</organism>
<dbReference type="PANTHER" id="PTHR10443">
    <property type="entry name" value="MICROSOMAL DIPEPTIDASE"/>
    <property type="match status" value="1"/>
</dbReference>
<protein>
    <submittedName>
        <fullName evidence="2">Membrane dipeptidase</fullName>
    </submittedName>
</protein>
<accession>A0A3D8L8S9</accession>
<dbReference type="Proteomes" id="UP000256708">
    <property type="component" value="Unassembled WGS sequence"/>
</dbReference>
<comment type="caution">
    <text evidence="2">The sequence shown here is derived from an EMBL/GenBank/DDBJ whole genome shotgun (WGS) entry which is preliminary data.</text>
</comment>
<dbReference type="Pfam" id="PF01244">
    <property type="entry name" value="Peptidase_M19"/>
    <property type="match status" value="1"/>
</dbReference>
<proteinExistence type="predicted"/>
<dbReference type="PROSITE" id="PS51365">
    <property type="entry name" value="RENAL_DIPEPTIDASE_2"/>
    <property type="match status" value="1"/>
</dbReference>
<dbReference type="CDD" id="cd01301">
    <property type="entry name" value="rDP_like"/>
    <property type="match status" value="1"/>
</dbReference>
<gene>
    <name evidence="2" type="ORF">DXT99_18470</name>
</gene>
<dbReference type="Gene3D" id="3.20.20.140">
    <property type="entry name" value="Metal-dependent hydrolases"/>
    <property type="match status" value="1"/>
</dbReference>
<dbReference type="EMBL" id="QRGR01000021">
    <property type="protein sequence ID" value="RDV13743.1"/>
    <property type="molecule type" value="Genomic_DNA"/>
</dbReference>
<dbReference type="InterPro" id="IPR008257">
    <property type="entry name" value="Pept_M19"/>
</dbReference>
<evidence type="ECO:0000256" key="1">
    <source>
        <dbReference type="SAM" id="SignalP"/>
    </source>
</evidence>
<dbReference type="RefSeq" id="WP_115567052.1">
    <property type="nucleotide sequence ID" value="NZ_QRGR01000021.1"/>
</dbReference>
<dbReference type="SUPFAM" id="SSF51556">
    <property type="entry name" value="Metallo-dependent hydrolases"/>
    <property type="match status" value="1"/>
</dbReference>
<dbReference type="AlphaFoldDB" id="A0A3D8L8S9"/>
<evidence type="ECO:0000313" key="2">
    <source>
        <dbReference type="EMBL" id="RDV13743.1"/>
    </source>
</evidence>
<dbReference type="OrthoDB" id="9804920at2"/>
<sequence length="398" mass="44115">MIHRKSIAKGVALAALLLGYTSLQAQNYKEVHEQAIVVDTHNDVLINILEGLDIADNLKGKTHSDLARFKEGGVDVQVFSVWSDENYGKGKGFAYANRQIDSLYAVAARHPDKIMMAKTPADVMQAVQQQKLAAMIGVEGGHMIEDNLSYLDSLHSRGVRYMTLTWNNSTSWATSAMDESSGKVPNAKKGLNDFGRQVVRRMNELGMLVDLSHVGEQTFWDAIETTTKPVLVSHSCVKAISPHFRNLTDEQIKAVGKNGGVININFEASFVDPNFGKRRQQFLSRHQAEVDSLKQLNRSSFAINSWLVKKYPKEAEAMRPSLSLLIDHFDHIVKLIGVDHVGLGSDFDGISSTPQQLNGVQDFPVITKELLARGYSKEEVRKILGGNFLRLLNANAKS</sequence>
<dbReference type="GO" id="GO:0070573">
    <property type="term" value="F:metallodipeptidase activity"/>
    <property type="evidence" value="ECO:0007669"/>
    <property type="project" value="InterPro"/>
</dbReference>
<dbReference type="PANTHER" id="PTHR10443:SF12">
    <property type="entry name" value="DIPEPTIDASE"/>
    <property type="match status" value="1"/>
</dbReference>
<keyword evidence="1" id="KW-0732">Signal</keyword>
<keyword evidence="3" id="KW-1185">Reference proteome</keyword>
<dbReference type="InterPro" id="IPR032466">
    <property type="entry name" value="Metal_Hydrolase"/>
</dbReference>
<reference evidence="3" key="1">
    <citation type="submission" date="2018-08" db="EMBL/GenBank/DDBJ databases">
        <authorList>
            <person name="Liu Z.-W."/>
            <person name="Du Z.-J."/>
        </authorList>
    </citation>
    <scope>NUCLEOTIDE SEQUENCE [LARGE SCALE GENOMIC DNA]</scope>
    <source>
        <strain evidence="3">H4X</strain>
    </source>
</reference>
<feature type="signal peptide" evidence="1">
    <location>
        <begin position="1"/>
        <end position="25"/>
    </location>
</feature>
<evidence type="ECO:0000313" key="3">
    <source>
        <dbReference type="Proteomes" id="UP000256708"/>
    </source>
</evidence>
<feature type="chain" id="PRO_5017752127" evidence="1">
    <location>
        <begin position="26"/>
        <end position="398"/>
    </location>
</feature>